<proteinExistence type="predicted"/>
<organism evidence="5 6">
    <name type="scientific">Pedobacter suwonensis</name>
    <dbReference type="NCBI Taxonomy" id="332999"/>
    <lineage>
        <taxon>Bacteria</taxon>
        <taxon>Pseudomonadati</taxon>
        <taxon>Bacteroidota</taxon>
        <taxon>Sphingobacteriia</taxon>
        <taxon>Sphingobacteriales</taxon>
        <taxon>Sphingobacteriaceae</taxon>
        <taxon>Pedobacter</taxon>
    </lineage>
</organism>
<name>A0A1I0TN75_9SPHI</name>
<dbReference type="Pfam" id="PF02357">
    <property type="entry name" value="NusG"/>
    <property type="match status" value="1"/>
</dbReference>
<dbReference type="Gene3D" id="3.30.70.940">
    <property type="entry name" value="NusG, N-terminal domain"/>
    <property type="match status" value="1"/>
</dbReference>
<evidence type="ECO:0000313" key="5">
    <source>
        <dbReference type="EMBL" id="SFA53258.1"/>
    </source>
</evidence>
<feature type="domain" description="NusG-like N-terminal" evidence="4">
    <location>
        <begin position="8"/>
        <end position="105"/>
    </location>
</feature>
<evidence type="ECO:0000256" key="2">
    <source>
        <dbReference type="ARBA" id="ARBA00023015"/>
    </source>
</evidence>
<dbReference type="GO" id="GO:0006354">
    <property type="term" value="P:DNA-templated transcription elongation"/>
    <property type="evidence" value="ECO:0007669"/>
    <property type="project" value="InterPro"/>
</dbReference>
<dbReference type="InterPro" id="IPR008991">
    <property type="entry name" value="Translation_prot_SH3-like_sf"/>
</dbReference>
<keyword evidence="6" id="KW-1185">Reference proteome</keyword>
<dbReference type="RefSeq" id="WP_090985057.1">
    <property type="nucleotide sequence ID" value="NZ_FOJM01000012.1"/>
</dbReference>
<evidence type="ECO:0000259" key="4">
    <source>
        <dbReference type="SMART" id="SM00738"/>
    </source>
</evidence>
<gene>
    <name evidence="5" type="ORF">SAMN04488511_1128</name>
</gene>
<dbReference type="SUPFAM" id="SSF50104">
    <property type="entry name" value="Translation proteins SH3-like domain"/>
    <property type="match status" value="1"/>
</dbReference>
<dbReference type="Proteomes" id="UP000198836">
    <property type="component" value="Unassembled WGS sequence"/>
</dbReference>
<reference evidence="6" key="1">
    <citation type="submission" date="2016-10" db="EMBL/GenBank/DDBJ databases">
        <authorList>
            <person name="Varghese N."/>
            <person name="Submissions S."/>
        </authorList>
    </citation>
    <scope>NUCLEOTIDE SEQUENCE [LARGE SCALE GENOMIC DNA]</scope>
    <source>
        <strain evidence="6">DSM 18130</strain>
    </source>
</reference>
<keyword evidence="3" id="KW-0804">Transcription</keyword>
<dbReference type="InterPro" id="IPR043425">
    <property type="entry name" value="NusG-like"/>
</dbReference>
<dbReference type="InterPro" id="IPR006645">
    <property type="entry name" value="NGN-like_dom"/>
</dbReference>
<dbReference type="EMBL" id="FOJM01000012">
    <property type="protein sequence ID" value="SFA53258.1"/>
    <property type="molecule type" value="Genomic_DNA"/>
</dbReference>
<sequence>MSIFYVTTAKWYVIYTYPNYEKKVRNMFSQLDITCFLPVHKVTRKWSDRKKTVEIPLFPNYIFVYADDKTKYQALNVYGVSRYVSSNGSPVTISENEIDIIKKMIVVPGMTVEQHIEAGDLVEITDGAFNGLKGIVFKKSSKSRFAVKIHGINQFVSIEVNLSSIRKYGSKL</sequence>
<dbReference type="PANTHER" id="PTHR30265">
    <property type="entry name" value="RHO-INTERACTING TRANSCRIPTION TERMINATION FACTOR NUSG"/>
    <property type="match status" value="1"/>
</dbReference>
<dbReference type="OrthoDB" id="9796143at2"/>
<dbReference type="STRING" id="332999.SAMN04488511_1128"/>
<dbReference type="InterPro" id="IPR036735">
    <property type="entry name" value="NGN_dom_sf"/>
</dbReference>
<dbReference type="PANTHER" id="PTHR30265:SF4">
    <property type="entry name" value="KOW MOTIF FAMILY PROTEIN, EXPRESSED"/>
    <property type="match status" value="1"/>
</dbReference>
<dbReference type="GO" id="GO:0031564">
    <property type="term" value="P:transcription antitermination"/>
    <property type="evidence" value="ECO:0007669"/>
    <property type="project" value="UniProtKB-KW"/>
</dbReference>
<evidence type="ECO:0000256" key="1">
    <source>
        <dbReference type="ARBA" id="ARBA00022814"/>
    </source>
</evidence>
<dbReference type="CDD" id="cd09895">
    <property type="entry name" value="NGN_SP_UpxY"/>
    <property type="match status" value="1"/>
</dbReference>
<keyword evidence="1" id="KW-0889">Transcription antitermination</keyword>
<keyword evidence="2" id="KW-0805">Transcription regulation</keyword>
<dbReference type="SMART" id="SM00738">
    <property type="entry name" value="NGN"/>
    <property type="match status" value="1"/>
</dbReference>
<accession>A0A1I0TN75</accession>
<evidence type="ECO:0000313" key="6">
    <source>
        <dbReference type="Proteomes" id="UP000198836"/>
    </source>
</evidence>
<evidence type="ECO:0000256" key="3">
    <source>
        <dbReference type="ARBA" id="ARBA00023163"/>
    </source>
</evidence>
<protein>
    <submittedName>
        <fullName evidence="5">Transcription antitermination factor NusG</fullName>
    </submittedName>
</protein>
<dbReference type="NCBIfam" id="NF033644">
    <property type="entry name" value="antiterm_UpxY"/>
    <property type="match status" value="1"/>
</dbReference>
<dbReference type="AlphaFoldDB" id="A0A1I0TN75"/>
<dbReference type="SUPFAM" id="SSF82679">
    <property type="entry name" value="N-utilization substance G protein NusG, N-terminal domain"/>
    <property type="match status" value="1"/>
</dbReference>